<protein>
    <recommendedName>
        <fullName evidence="5">Lipopolysaccharide biosynthesis protein</fullName>
    </recommendedName>
</protein>
<dbReference type="EMBL" id="AP018448">
    <property type="protein sequence ID" value="BBC36222.1"/>
    <property type="molecule type" value="Genomic_DNA"/>
</dbReference>
<sequence length="227" mass="23128">MTDIADKTDRTPAPAPGNPQGAAPFARVKALPPWSLLAVGVLLGGMLGGAYGVVTPPTYTATNYVVAVPAQQADAQTALGFAQAYGRVATQLAVLGDAQVWAGVPVRTLRDSVRTATSPDAPMVAISATSTRPDLAVDMANAVSRSLTRHANLAEDSTRVELQQFARATKPNEASSASPKVTGLVGASAGGLLGGLLLLVRPRRTADSPPLASVPGPATAADAHRHL</sequence>
<organism evidence="3 4">
    <name type="scientific">Streptomyces graminofaciens</name>
    <dbReference type="NCBI Taxonomy" id="68212"/>
    <lineage>
        <taxon>Bacteria</taxon>
        <taxon>Bacillati</taxon>
        <taxon>Actinomycetota</taxon>
        <taxon>Actinomycetes</taxon>
        <taxon>Kitasatosporales</taxon>
        <taxon>Streptomycetaceae</taxon>
        <taxon>Streptomyces</taxon>
    </lineage>
</organism>
<keyword evidence="2" id="KW-1133">Transmembrane helix</keyword>
<name>A0ABN5VRV8_9ACTN</name>
<reference evidence="3 4" key="2">
    <citation type="journal article" date="2023" name="ChemBioChem">
        <title>Acyltransferase Domain Exchange between Two Independent Type I Polyketide Synthases in the Same Producer Strain of Macrolide Antibiotics.</title>
        <authorList>
            <person name="Kudo F."/>
            <person name="Kishikawa K."/>
            <person name="Tsuboi K."/>
            <person name="Kido T."/>
            <person name="Usui T."/>
            <person name="Hashimoto J."/>
            <person name="Shin-Ya K."/>
            <person name="Miyanaga A."/>
            <person name="Eguchi T."/>
        </authorList>
    </citation>
    <scope>NUCLEOTIDE SEQUENCE [LARGE SCALE GENOMIC DNA]</scope>
    <source>
        <strain evidence="3 4">A-8890</strain>
    </source>
</reference>
<evidence type="ECO:0000256" key="2">
    <source>
        <dbReference type="SAM" id="Phobius"/>
    </source>
</evidence>
<gene>
    <name evidence="3" type="ORF">SGFS_075160</name>
</gene>
<evidence type="ECO:0000256" key="1">
    <source>
        <dbReference type="SAM" id="MobiDB-lite"/>
    </source>
</evidence>
<proteinExistence type="predicted"/>
<evidence type="ECO:0000313" key="3">
    <source>
        <dbReference type="EMBL" id="BBC36222.1"/>
    </source>
</evidence>
<dbReference type="RefSeq" id="WP_286256489.1">
    <property type="nucleotide sequence ID" value="NZ_AP018448.1"/>
</dbReference>
<keyword evidence="4" id="KW-1185">Reference proteome</keyword>
<feature type="transmembrane region" description="Helical" evidence="2">
    <location>
        <begin position="181"/>
        <end position="200"/>
    </location>
</feature>
<keyword evidence="2" id="KW-0812">Transmembrane</keyword>
<dbReference type="Proteomes" id="UP001321542">
    <property type="component" value="Chromosome"/>
</dbReference>
<keyword evidence="2" id="KW-0472">Membrane</keyword>
<feature type="region of interest" description="Disordered" evidence="1">
    <location>
        <begin position="1"/>
        <end position="21"/>
    </location>
</feature>
<evidence type="ECO:0008006" key="5">
    <source>
        <dbReference type="Google" id="ProtNLM"/>
    </source>
</evidence>
<accession>A0ABN5VRV8</accession>
<feature type="compositionally biased region" description="Basic and acidic residues" evidence="1">
    <location>
        <begin position="1"/>
        <end position="10"/>
    </location>
</feature>
<feature type="region of interest" description="Disordered" evidence="1">
    <location>
        <begin position="206"/>
        <end position="227"/>
    </location>
</feature>
<evidence type="ECO:0000313" key="4">
    <source>
        <dbReference type="Proteomes" id="UP001321542"/>
    </source>
</evidence>
<reference evidence="3 4" key="1">
    <citation type="journal article" date="2010" name="ChemBioChem">
        <title>Cloning and characterization of the biosynthetic gene cluster of 16-membered macrolide antibiotic FD-891: involvement of a dual functional cytochrome P450 monooxygenase catalyzing epoxidation and hydroxylation.</title>
        <authorList>
            <person name="Kudo F."/>
            <person name="Motegi A."/>
            <person name="Mizoue K."/>
            <person name="Eguchi T."/>
        </authorList>
    </citation>
    <scope>NUCLEOTIDE SEQUENCE [LARGE SCALE GENOMIC DNA]</scope>
    <source>
        <strain evidence="3 4">A-8890</strain>
    </source>
</reference>
<feature type="transmembrane region" description="Helical" evidence="2">
    <location>
        <begin position="34"/>
        <end position="54"/>
    </location>
</feature>